<dbReference type="Pfam" id="PF00389">
    <property type="entry name" value="2-Hacid_dh"/>
    <property type="match status" value="1"/>
</dbReference>
<keyword evidence="2" id="KW-0028">Amino-acid biosynthesis</keyword>
<keyword evidence="3 5" id="KW-0560">Oxidoreductase</keyword>
<dbReference type="KEGG" id="arev:RVR_8669"/>
<proteinExistence type="inferred from homology"/>
<evidence type="ECO:0000259" key="6">
    <source>
        <dbReference type="Pfam" id="PF00389"/>
    </source>
</evidence>
<dbReference type="EMBL" id="AP018365">
    <property type="protein sequence ID" value="BBB01314.1"/>
    <property type="molecule type" value="Genomic_DNA"/>
</dbReference>
<reference evidence="9 10" key="4">
    <citation type="journal article" date="2020" name="Sci. Rep.">
        <title>beta-carboline chemical signals induce reveromycin production through a LuxR family regulator in Streptomyces sp. SN-593.</title>
        <authorList>
            <person name="Panthee S."/>
            <person name="Kito N."/>
            <person name="Hayashi T."/>
            <person name="Shimizu T."/>
            <person name="Ishikawa J."/>
            <person name="Hamamoto H."/>
            <person name="Osada H."/>
            <person name="Takahashi S."/>
        </authorList>
    </citation>
    <scope>NUCLEOTIDE SEQUENCE [LARGE SCALE GENOMIC DNA]</scope>
    <source>
        <strain evidence="9 10">SN-593</strain>
    </source>
</reference>
<accession>G1UDW1</accession>
<keyword evidence="10" id="KW-1185">Reference proteome</keyword>
<evidence type="ECO:0000313" key="10">
    <source>
        <dbReference type="Proteomes" id="UP000595703"/>
    </source>
</evidence>
<dbReference type="Proteomes" id="UP000595703">
    <property type="component" value="Chromosome"/>
</dbReference>
<evidence type="ECO:0000256" key="5">
    <source>
        <dbReference type="RuleBase" id="RU003719"/>
    </source>
</evidence>
<evidence type="ECO:0000313" key="8">
    <source>
        <dbReference type="EMBL" id="BAK64657.1"/>
    </source>
</evidence>
<dbReference type="Pfam" id="PF02826">
    <property type="entry name" value="2-Hacid_dh_C"/>
    <property type="match status" value="1"/>
</dbReference>
<dbReference type="InterPro" id="IPR029753">
    <property type="entry name" value="D-isomer_DH_CS"/>
</dbReference>
<dbReference type="RefSeq" id="WP_202237224.1">
    <property type="nucleotide sequence ID" value="NZ_AP018365.1"/>
</dbReference>
<feature type="domain" description="D-isomer specific 2-hydroxyacid dehydrogenase catalytic" evidence="6">
    <location>
        <begin position="27"/>
        <end position="327"/>
    </location>
</feature>
<evidence type="ECO:0000256" key="2">
    <source>
        <dbReference type="ARBA" id="ARBA00022605"/>
    </source>
</evidence>
<evidence type="ECO:0000256" key="4">
    <source>
        <dbReference type="ARBA" id="ARBA00023027"/>
    </source>
</evidence>
<reference evidence="9 10" key="2">
    <citation type="journal article" date="2011" name="J. Antibiot.">
        <title>Furaquinocins I and J: novel polyketide isoprenoid hybrid compounds from Streptomyces reveromyceticus SN-593.</title>
        <authorList>
            <person name="Panthee S."/>
            <person name="Takahashi S."/>
            <person name="Takagi H."/>
            <person name="Nogawa T."/>
            <person name="Oowada E."/>
            <person name="Uramoto M."/>
            <person name="Osada H."/>
        </authorList>
    </citation>
    <scope>NUCLEOTIDE SEQUENCE [LARGE SCALE GENOMIC DNA]</scope>
    <source>
        <strain evidence="9 10">SN-593</strain>
    </source>
</reference>
<evidence type="ECO:0000256" key="3">
    <source>
        <dbReference type="ARBA" id="ARBA00023002"/>
    </source>
</evidence>
<dbReference type="SUPFAM" id="SSF52283">
    <property type="entry name" value="Formate/glycerate dehydrogenase catalytic domain-like"/>
    <property type="match status" value="1"/>
</dbReference>
<keyword evidence="4" id="KW-0520">NAD</keyword>
<dbReference type="PANTHER" id="PTHR42789:SF1">
    <property type="entry name" value="D-ISOMER SPECIFIC 2-HYDROXYACID DEHYDROGENASE FAMILY PROTEIN (AFU_ORTHOLOGUE AFUA_6G10090)"/>
    <property type="match status" value="1"/>
</dbReference>
<name>G1UDW1_9ACTN</name>
<reference evidence="9 10" key="1">
    <citation type="journal article" date="2010" name="J. Bacteriol.">
        <title>Biochemical characterization of a novel indole prenyltransferase from Streptomyces sp. SN-593.</title>
        <authorList>
            <person name="Takahashi S."/>
            <person name="Takagi H."/>
            <person name="Toyoda A."/>
            <person name="Uramoto M."/>
            <person name="Nogawa T."/>
            <person name="Ueki M."/>
            <person name="Sakaki Y."/>
            <person name="Osada H."/>
        </authorList>
    </citation>
    <scope>NUCLEOTIDE SEQUENCE [LARGE SCALE GENOMIC DNA]</scope>
    <source>
        <strain evidence="9 10">SN-593</strain>
    </source>
</reference>
<dbReference type="InterPro" id="IPR036291">
    <property type="entry name" value="NAD(P)-bd_dom_sf"/>
</dbReference>
<dbReference type="PROSITE" id="PS00671">
    <property type="entry name" value="D_2_HYDROXYACID_DH_3"/>
    <property type="match status" value="1"/>
</dbReference>
<evidence type="ECO:0000313" key="9">
    <source>
        <dbReference type="EMBL" id="BBB01314.1"/>
    </source>
</evidence>
<organism evidence="8">
    <name type="scientific">Actinacidiphila reveromycinica</name>
    <dbReference type="NCBI Taxonomy" id="659352"/>
    <lineage>
        <taxon>Bacteria</taxon>
        <taxon>Bacillati</taxon>
        <taxon>Actinomycetota</taxon>
        <taxon>Actinomycetes</taxon>
        <taxon>Kitasatosporales</taxon>
        <taxon>Streptomycetaceae</taxon>
        <taxon>Actinacidiphila</taxon>
    </lineage>
</organism>
<dbReference type="EMBL" id="AB568601">
    <property type="protein sequence ID" value="BAK64657.1"/>
    <property type="molecule type" value="Genomic_DNA"/>
</dbReference>
<feature type="domain" description="D-isomer specific 2-hydroxyacid dehydrogenase NAD-binding" evidence="7">
    <location>
        <begin position="110"/>
        <end position="295"/>
    </location>
</feature>
<dbReference type="GO" id="GO:0008652">
    <property type="term" value="P:amino acid biosynthetic process"/>
    <property type="evidence" value="ECO:0007669"/>
    <property type="project" value="UniProtKB-KW"/>
</dbReference>
<evidence type="ECO:0000259" key="7">
    <source>
        <dbReference type="Pfam" id="PF02826"/>
    </source>
</evidence>
<dbReference type="PANTHER" id="PTHR42789">
    <property type="entry name" value="D-ISOMER SPECIFIC 2-HYDROXYACID DEHYDROGENASE FAMILY PROTEIN (AFU_ORTHOLOGUE AFUA_6G10090)"/>
    <property type="match status" value="1"/>
</dbReference>
<comment type="similarity">
    <text evidence="1 5">Belongs to the D-isomer specific 2-hydroxyacid dehydrogenase family.</text>
</comment>
<sequence>MTVVNTVITKKLGYLATTERMLAALGPVAYCPDQRPETVREHLADARIVVATKGVTIDDAVLDAAPHVRLIAAPTAGFDWIDVEAATRRGIPVVANTGAAADAVAEFTLGAVLALTRRIVAADRDLHGSADWGPVRDRYSRADQQIGSDLTSSTVAVVGLGHIGLKTAEKLAVLRPQSIIGYDPFVPAERARQAGVEVVGDLHELAARADIVLLHVPLTPQTTRLVDAAFLARLRPSALLVNPSRGEVVDEPALVAALREGRLRGAALDVFEQEPLPADSPLRGMDNVVLTPHIGGVTAQSDETRAREIAERVLACVAGTRPVGLVNPEVWDTRLAATTD</sequence>
<dbReference type="SUPFAM" id="SSF51735">
    <property type="entry name" value="NAD(P)-binding Rossmann-fold domains"/>
    <property type="match status" value="1"/>
</dbReference>
<dbReference type="InterPro" id="IPR006140">
    <property type="entry name" value="D-isomer_DH_NAD-bd"/>
</dbReference>
<gene>
    <name evidence="9" type="ORF">RVR_8669</name>
</gene>
<reference evidence="8 10" key="3">
    <citation type="journal article" date="2011" name="Nat. Chem. Biol.">
        <title>Reveromycin A biosynthesis uses RevG and RevJ for stereospecific spiroacetal formation.</title>
        <authorList>
            <person name="Takahashi S."/>
            <person name="Toyoda A."/>
            <person name="Sekiyama Y."/>
            <person name="Takagi H."/>
            <person name="Nogawa T."/>
            <person name="Uramoto M."/>
            <person name="Suzuki R."/>
            <person name="Koshino H."/>
            <person name="Kumano T."/>
            <person name="Panthee S."/>
            <person name="Dairi T."/>
            <person name="Ishikawa J."/>
            <person name="Ikeda H."/>
            <person name="Sakaki Y."/>
            <person name="Osada H."/>
        </authorList>
    </citation>
    <scope>NUCLEOTIDE SEQUENCE</scope>
    <source>
        <strain evidence="8 10">SN-593</strain>
    </source>
</reference>
<dbReference type="GO" id="GO:0016616">
    <property type="term" value="F:oxidoreductase activity, acting on the CH-OH group of donors, NAD or NADP as acceptor"/>
    <property type="evidence" value="ECO:0007669"/>
    <property type="project" value="InterPro"/>
</dbReference>
<protein>
    <submittedName>
        <fullName evidence="8">Putative dehydrogenase</fullName>
    </submittedName>
</protein>
<dbReference type="InterPro" id="IPR029752">
    <property type="entry name" value="D-isomer_DH_CS1"/>
</dbReference>
<dbReference type="AlphaFoldDB" id="G1UDW1"/>
<evidence type="ECO:0000256" key="1">
    <source>
        <dbReference type="ARBA" id="ARBA00005854"/>
    </source>
</evidence>
<dbReference type="Gene3D" id="3.40.50.720">
    <property type="entry name" value="NAD(P)-binding Rossmann-like Domain"/>
    <property type="match status" value="2"/>
</dbReference>
<dbReference type="InterPro" id="IPR050857">
    <property type="entry name" value="D-2-hydroxyacid_DH"/>
</dbReference>
<dbReference type="InterPro" id="IPR006139">
    <property type="entry name" value="D-isomer_2_OHA_DH_cat_dom"/>
</dbReference>
<dbReference type="GO" id="GO:0051287">
    <property type="term" value="F:NAD binding"/>
    <property type="evidence" value="ECO:0007669"/>
    <property type="project" value="InterPro"/>
</dbReference>
<dbReference type="PROSITE" id="PS00065">
    <property type="entry name" value="D_2_HYDROXYACID_DH_1"/>
    <property type="match status" value="1"/>
</dbReference>